<sequence>MRIEVENPPGGLFYQIQYHLFPATTTVQTFTRALSPEDQTALDTIIAQWNNAGQPPVPIPVDSRTISNTRTLNPGSTEIILNESQGGVIRSLRVKVDPELTNPEITGSILQNGDFESGNMDGWSGGDYSVSAQAAHSGSYGIKLNGGGNLERYIDTVPGQFYSVNFWARLDNETVAPTWGGLRLSIEDPSDWTLLSVSASLSNAVVPLGQWILMSKGFVAKGTQARLRINNFSGGGQWEASFDDFTLVPDGNIIPVNYEIRVYWDGESTPSIQTPVRNFFGHGLYDQRQWSSLPMAMDANGYICYFPMPFSQSAVIEIENKGTVQSQLTWEIKIDNQVPDMNQNGYFCATFQEETKSWDDNDFVILFEATGKGKFVGHTCTMNGDSGCIDYLEGDEIIYVDNEIIPSVFGTGTEDFYNEGWYFGSEGVFSLPYYGLIVNDDHCMYLGRMEPYRFQLTESIPFNQNIVINLEA</sequence>
<reference evidence="3" key="1">
    <citation type="journal article" date="2014" name="Front. Microbiol.">
        <title>High frequency of phylogenetically diverse reductive dehalogenase-homologous genes in deep subseafloor sedimentary metagenomes.</title>
        <authorList>
            <person name="Kawai M."/>
            <person name="Futagami T."/>
            <person name="Toyoda A."/>
            <person name="Takaki Y."/>
            <person name="Nishi S."/>
            <person name="Hori S."/>
            <person name="Arai W."/>
            <person name="Tsubouchi T."/>
            <person name="Morono Y."/>
            <person name="Uchiyama I."/>
            <person name="Ito T."/>
            <person name="Fujiyama A."/>
            <person name="Inagaki F."/>
            <person name="Takami H."/>
        </authorList>
    </citation>
    <scope>NUCLEOTIDE SEQUENCE</scope>
    <source>
        <strain evidence="3">Expedition CK06-06</strain>
    </source>
</reference>
<name>X0SXD7_9ZZZZ</name>
<feature type="domain" description="CBM-cenC" evidence="2">
    <location>
        <begin position="108"/>
        <end position="226"/>
    </location>
</feature>
<evidence type="ECO:0000259" key="2">
    <source>
        <dbReference type="Pfam" id="PF02018"/>
    </source>
</evidence>
<comment type="caution">
    <text evidence="3">The sequence shown here is derived from an EMBL/GenBank/DDBJ whole genome shotgun (WGS) entry which is preliminary data.</text>
</comment>
<dbReference type="Gene3D" id="2.60.120.1390">
    <property type="match status" value="1"/>
</dbReference>
<dbReference type="GO" id="GO:0016798">
    <property type="term" value="F:hydrolase activity, acting on glycosyl bonds"/>
    <property type="evidence" value="ECO:0007669"/>
    <property type="project" value="InterPro"/>
</dbReference>
<dbReference type="Pfam" id="PF11175">
    <property type="entry name" value="DUF2961"/>
    <property type="match status" value="1"/>
</dbReference>
<dbReference type="InterPro" id="IPR021345">
    <property type="entry name" value="DUF2961"/>
</dbReference>
<proteinExistence type="predicted"/>
<dbReference type="Pfam" id="PF02018">
    <property type="entry name" value="CBM_4_9"/>
    <property type="match status" value="1"/>
</dbReference>
<gene>
    <name evidence="3" type="ORF">S01H1_03743</name>
</gene>
<keyword evidence="1" id="KW-0378">Hydrolase</keyword>
<dbReference type="Gene3D" id="2.60.120.260">
    <property type="entry name" value="Galactose-binding domain-like"/>
    <property type="match status" value="1"/>
</dbReference>
<feature type="non-terminal residue" evidence="3">
    <location>
        <position position="472"/>
    </location>
</feature>
<dbReference type="EMBL" id="BARS01002015">
    <property type="protein sequence ID" value="GAF79806.1"/>
    <property type="molecule type" value="Genomic_DNA"/>
</dbReference>
<protein>
    <recommendedName>
        <fullName evidence="2">CBM-cenC domain-containing protein</fullName>
    </recommendedName>
</protein>
<organism evidence="3">
    <name type="scientific">marine sediment metagenome</name>
    <dbReference type="NCBI Taxonomy" id="412755"/>
    <lineage>
        <taxon>unclassified sequences</taxon>
        <taxon>metagenomes</taxon>
        <taxon>ecological metagenomes</taxon>
    </lineage>
</organism>
<dbReference type="SUPFAM" id="SSF49785">
    <property type="entry name" value="Galactose-binding domain-like"/>
    <property type="match status" value="1"/>
</dbReference>
<dbReference type="InterPro" id="IPR008979">
    <property type="entry name" value="Galactose-bd-like_sf"/>
</dbReference>
<accession>X0SXD7</accession>
<dbReference type="InterPro" id="IPR003305">
    <property type="entry name" value="CenC_carb-bd"/>
</dbReference>
<evidence type="ECO:0000313" key="3">
    <source>
        <dbReference type="EMBL" id="GAF79806.1"/>
    </source>
</evidence>
<dbReference type="AlphaFoldDB" id="X0SXD7"/>
<evidence type="ECO:0000256" key="1">
    <source>
        <dbReference type="ARBA" id="ARBA00022801"/>
    </source>
</evidence>